<feature type="region of interest" description="Disordered" evidence="1">
    <location>
        <begin position="505"/>
        <end position="544"/>
    </location>
</feature>
<feature type="compositionally biased region" description="Low complexity" evidence="1">
    <location>
        <begin position="1817"/>
        <end position="1847"/>
    </location>
</feature>
<feature type="compositionally biased region" description="Polar residues" evidence="1">
    <location>
        <begin position="525"/>
        <end position="543"/>
    </location>
</feature>
<feature type="compositionally biased region" description="Polar residues" evidence="1">
    <location>
        <begin position="2314"/>
        <end position="2325"/>
    </location>
</feature>
<feature type="compositionally biased region" description="Low complexity" evidence="1">
    <location>
        <begin position="2106"/>
        <end position="2123"/>
    </location>
</feature>
<dbReference type="PANTHER" id="PTHR35614:SF7">
    <property type="match status" value="1"/>
</dbReference>
<feature type="compositionally biased region" description="Low complexity" evidence="1">
    <location>
        <begin position="1416"/>
        <end position="1439"/>
    </location>
</feature>
<feature type="compositionally biased region" description="Polar residues" evidence="1">
    <location>
        <begin position="1902"/>
        <end position="1911"/>
    </location>
</feature>
<feature type="compositionally biased region" description="Polar residues" evidence="1">
    <location>
        <begin position="1406"/>
        <end position="1415"/>
    </location>
</feature>
<evidence type="ECO:0000313" key="2">
    <source>
        <dbReference type="EMBL" id="KPI90613.1"/>
    </source>
</evidence>
<dbReference type="VEuPathDB" id="TriTrypDB:Lsey_0003_0060"/>
<feature type="region of interest" description="Disordered" evidence="1">
    <location>
        <begin position="319"/>
        <end position="374"/>
    </location>
</feature>
<feature type="region of interest" description="Disordered" evidence="1">
    <location>
        <begin position="1254"/>
        <end position="1277"/>
    </location>
</feature>
<dbReference type="PANTHER" id="PTHR35614">
    <property type="match status" value="1"/>
</dbReference>
<feature type="compositionally biased region" description="Polar residues" evidence="1">
    <location>
        <begin position="2005"/>
        <end position="2025"/>
    </location>
</feature>
<feature type="compositionally biased region" description="Low complexity" evidence="1">
    <location>
        <begin position="2219"/>
        <end position="2265"/>
    </location>
</feature>
<gene>
    <name evidence="2" type="ORF">ABL78_0209</name>
</gene>
<feature type="compositionally biased region" description="Low complexity" evidence="1">
    <location>
        <begin position="1599"/>
        <end position="1624"/>
    </location>
</feature>
<feature type="region of interest" description="Disordered" evidence="1">
    <location>
        <begin position="1599"/>
        <end position="2488"/>
    </location>
</feature>
<feature type="compositionally biased region" description="Basic and acidic residues" evidence="1">
    <location>
        <begin position="512"/>
        <end position="524"/>
    </location>
</feature>
<dbReference type="EMBL" id="LJSK01000003">
    <property type="protein sequence ID" value="KPI90613.1"/>
    <property type="molecule type" value="Genomic_DNA"/>
</dbReference>
<feature type="compositionally biased region" description="Low complexity" evidence="1">
    <location>
        <begin position="2398"/>
        <end position="2421"/>
    </location>
</feature>
<feature type="compositionally biased region" description="Pro residues" evidence="1">
    <location>
        <begin position="2136"/>
        <end position="2146"/>
    </location>
</feature>
<feature type="region of interest" description="Disordered" evidence="1">
    <location>
        <begin position="1561"/>
        <end position="1580"/>
    </location>
</feature>
<dbReference type="OrthoDB" id="273869at2759"/>
<feature type="compositionally biased region" description="Low complexity" evidence="1">
    <location>
        <begin position="1774"/>
        <end position="1809"/>
    </location>
</feature>
<dbReference type="OMA" id="EDILLCW"/>
<feature type="compositionally biased region" description="Polar residues" evidence="1">
    <location>
        <begin position="1963"/>
        <end position="1976"/>
    </location>
</feature>
<feature type="compositionally biased region" description="Polar residues" evidence="1">
    <location>
        <begin position="2431"/>
        <end position="2459"/>
    </location>
</feature>
<feature type="compositionally biased region" description="Low complexity" evidence="1">
    <location>
        <begin position="2353"/>
        <end position="2385"/>
    </location>
</feature>
<evidence type="ECO:0000256" key="1">
    <source>
        <dbReference type="SAM" id="MobiDB-lite"/>
    </source>
</evidence>
<feature type="region of interest" description="Disordered" evidence="1">
    <location>
        <begin position="871"/>
        <end position="891"/>
    </location>
</feature>
<feature type="region of interest" description="Disordered" evidence="1">
    <location>
        <begin position="398"/>
        <end position="472"/>
    </location>
</feature>
<feature type="region of interest" description="Disordered" evidence="1">
    <location>
        <begin position="1350"/>
        <end position="1462"/>
    </location>
</feature>
<feature type="compositionally biased region" description="Pro residues" evidence="1">
    <location>
        <begin position="1698"/>
        <end position="1709"/>
    </location>
</feature>
<feature type="region of interest" description="Disordered" evidence="1">
    <location>
        <begin position="1206"/>
        <end position="1242"/>
    </location>
</feature>
<sequence>MGILPSKESHEYPGAFHFAKSGSHAMAILPLTEHFFSSVDSLAFKQLYACRDMQSAKYNFSLVSPPIITKYRERAMEQLRAKAASGEADGKSLKNWWVPRPCLTRGADADAHENNTSEMDVMNQEVEEELKKWVEVDTINDENFGQFFRNDTRCVSPDEADWPFPQEEELCSELRNPNPSAHWRTHDAAKQYLQLVSHEVGPRTTPFSTAGAGAEKPSNGSNADPQSPPSYQHANSVSFGRGVTPEAAAEYADQEREYVDKFFSRSPEALYQALVVEPNKGFLVDTNKEMCEIYAAEMRWKEARKIVRAYRRQCKEDEAAAAEAGTPNDGNKESSKNASPADATASPGTTQEPPQRRITKEEAEEAEKVPPPSLFLRPAPQVIVVRINREEEEATRAKYFADQQRKQKKRRSSNVDDETASVSSRSAQSRATSSRSPGSESTSALPNSTPKSPTPSSISHLHTPTTRYHRFEDEERYKDGRIHLVEEDGVLYMFAYNTAYVDPRRQVKEKKQRREEQQKRKSADTSEQPATPSLSGAGDTNDSVAGDVGADMLCRGSRQTSSFYQIVDAFGAEEPQSASLEDSKKAATEGNKSKKSAVAPAPSAMDDLEDDDDTALSSKRGGRERQQDTAIFIDDAESHRPKNARESATDDESDEDEDDEDGSTSNRRGQGGTCYSSRSVCSESTAATSPTERPRQVHQLQLLTAAPFILPICAVRVVGCNGYTESSCRGTPWLRGTDDDPEEDAYIESLPVRPPVMSGGGFIDANIGDKILSRAFLLGLQVFRNVCLDAGLPETLTRPFWTLGLLSNIPLLQISREMRFRMRAAAAEVRLGFQGLRDMIKGTENDLQSYIYGFSDILPYLEKASQARLQQAAEEEAAANDEDGDGGSSWDGLQSSQMLHPLLLLESNEPYTLPTRASQPEAQRSLRLPRQPIEFYTQLTIRGNQCLSRVRTESQMSFFHLIAEATAPVSTSLFMKPLELKMYDYGGAIRLHLLKKKATGETEMQVVPPPKNLGQLISEHQRRVQLRRLAKQEENTDGTATVSAIAAATAVSDTVTEDKGSTNSQAGVCKSAKEQADIAMPPYLVYTIAHPSSWAKGPSLKHYRRIMQGPDGQSSETDEPTTVDLADAELLSMCDPAATATSGGAPATRCTCHSGDGQAQPVFAPHQYLYEADFFGDGDMVVYNVHAGRWEHFEYFHRQQLARRRAQRERQRQLKLRNAHCGSNTKDNAEGAGEQQQQADGAVKCDGVQMEPSNSAGSVCEVQAEDKSAADDLSDEDEEDIHQEDILLCWIKRRLQSAAARNRQDPGWLRDSEDHIVQEGRYYIWGFEHDDQRYFYGLIPKFAKERKAKRHNKMLSARASKTSMSKRNRRHGGGGGGSIVGTPSAMFVGPSVSSGGSHEPRRLSIGGQSNYYNGDSSSGRARNNNSPSARSAHSSQSPSICTPRSQQNGAMGSGGGSGMRKSVIETIGNDFGESSGSYHMQADTQIVASLPNSQTRRAQHSPMSNSNNNNNNNSSGSRRSMRAGEDGGSSAKGTASKPAAAPASTAAGGGVTASTAATTVASSNNSSSGSAVRPGRAGQKLPPRVSAFLAATAAQSAASAMKSAESSSSSSSFASPAPASTRSAGNPYPPRIVSAPLHTASLKGVPPPSANLLQSAASSTAGARAGGGNGSSHSLPSSSNERMRGRGGRQMITQDTSPLPPPPPPPPPQQQQQPLAEPSPYPAQRQHPEYTPAGVNLMASHNRRGPAMHASAPQQPHLHPPTVYMSANAATTHGCPLPQQQQQSQLPQPRHAQQQQQQSQGPLSQVGPQVYPSYNPQVQRQQQQSSFGQQQQQMNAMSGPDPQGSSMSPPPPQQQQSMPDAPPPPPPSMPMNARRHPNSNNSNMMGGGSGGPQGVYADPSRHQTPSPSFHSSYYPEAPLPQQQQLPPPPPLSTQHPPHGKASGNLYSASPPPPQQQQQQQQQASYASGPNMGNQSGAMYGDAGMPPQVAPQQHHRGMPMRASPTMPHQQSMRNANVSAMGGSQSPMVGGAHPPYPLRQMGHVNTPTAPQSAHVSSSMPASNRGGNDMGMFSSNSSTVGHTGASPTSTTSNNAGGGWGNQPWSGHYNTNSSSAPASNPVMPASSGRAGGPTGNNGPYPMPSTSPYLPPASMNMGGGGAGAEAAPAAAMTGRSSAYPAWGSVPNTVSERNIPLQQQQGPYQGQARDVGYAHDSYAAAGGMNNSTTSNNSRSSSFPYPQQYSPQQQQQQQQQYGGPAGSTGMTGSSSTYAYPSAQQQQQQQPFCPAPTHSSTYSKSVSASPSLSYASHPSASHEPLATQQQHFSQHGCSSSNNHSSSPYGYTGANSPYPQHEELQQQHSSSVAPVRSSSSNISAQSPQQQPQRAPSANVSGILLRSSPSPQQRQYQQLQQQRYQEQQQQQHQQQGIAAPVQLHSVRQSPAPQQQHSLAYNNLENAQQLQCSGDSHRESGNYDATNSPGQQSRFAHNPYAMQ</sequence>
<name>A0A0N1IMT2_LEPSE</name>
<accession>A0A0N1IMT2</accession>
<dbReference type="Proteomes" id="UP000038009">
    <property type="component" value="Unassembled WGS sequence"/>
</dbReference>
<feature type="compositionally biased region" description="Polar residues" evidence="1">
    <location>
        <begin position="218"/>
        <end position="238"/>
    </location>
</feature>
<feature type="compositionally biased region" description="Acidic residues" evidence="1">
    <location>
        <begin position="649"/>
        <end position="662"/>
    </location>
</feature>
<comment type="caution">
    <text evidence="2">The sequence shown here is derived from an EMBL/GenBank/DDBJ whole genome shotgun (WGS) entry which is preliminary data.</text>
</comment>
<feature type="compositionally biased region" description="Low complexity" evidence="1">
    <location>
        <begin position="1561"/>
        <end position="1571"/>
    </location>
</feature>
<feature type="compositionally biased region" description="Low complexity" evidence="1">
    <location>
        <begin position="2192"/>
        <end position="2201"/>
    </location>
</feature>
<feature type="compositionally biased region" description="Low complexity" evidence="1">
    <location>
        <begin position="2290"/>
        <end position="2310"/>
    </location>
</feature>
<proteinExistence type="predicted"/>
<feature type="region of interest" description="Disordered" evidence="1">
    <location>
        <begin position="574"/>
        <end position="695"/>
    </location>
</feature>
<feature type="compositionally biased region" description="Basic and acidic residues" evidence="1">
    <location>
        <begin position="636"/>
        <end position="648"/>
    </location>
</feature>
<evidence type="ECO:0000313" key="3">
    <source>
        <dbReference type="Proteomes" id="UP000038009"/>
    </source>
</evidence>
<feature type="compositionally biased region" description="Polar residues" evidence="1">
    <location>
        <begin position="2070"/>
        <end position="2091"/>
    </location>
</feature>
<feature type="compositionally biased region" description="Low complexity" evidence="1">
    <location>
        <begin position="1528"/>
        <end position="1550"/>
    </location>
</feature>
<protein>
    <submittedName>
        <fullName evidence="2">Uncharacterized protein</fullName>
    </submittedName>
</protein>
<reference evidence="2 3" key="1">
    <citation type="journal article" date="2015" name="PLoS Pathog.">
        <title>Leptomonas seymouri: Adaptations to the Dixenous Life Cycle Analyzed by Genome Sequencing, Transcriptome Profiling and Co-infection with Leishmania donovani.</title>
        <authorList>
            <person name="Kraeva N."/>
            <person name="Butenko A."/>
            <person name="Hlavacova J."/>
            <person name="Kostygov A."/>
            <person name="Myskova J."/>
            <person name="Grybchuk D."/>
            <person name="Lestinova T."/>
            <person name="Votypka J."/>
            <person name="Volf P."/>
            <person name="Opperdoes F."/>
            <person name="Flegontov P."/>
            <person name="Lukes J."/>
            <person name="Yurchenko V."/>
        </authorList>
    </citation>
    <scope>NUCLEOTIDE SEQUENCE [LARGE SCALE GENOMIC DNA]</scope>
    <source>
        <strain evidence="2 3">ATCC 30220</strain>
    </source>
</reference>
<keyword evidence="3" id="KW-1185">Reference proteome</keyword>
<organism evidence="2 3">
    <name type="scientific">Leptomonas seymouri</name>
    <dbReference type="NCBI Taxonomy" id="5684"/>
    <lineage>
        <taxon>Eukaryota</taxon>
        <taxon>Discoba</taxon>
        <taxon>Euglenozoa</taxon>
        <taxon>Kinetoplastea</taxon>
        <taxon>Metakinetoplastina</taxon>
        <taxon>Trypanosomatida</taxon>
        <taxon>Trypanosomatidae</taxon>
        <taxon>Leishmaniinae</taxon>
        <taxon>Leptomonas</taxon>
    </lineage>
</organism>
<feature type="compositionally biased region" description="Polar residues" evidence="1">
    <location>
        <begin position="2468"/>
        <end position="2480"/>
    </location>
</feature>
<feature type="compositionally biased region" description="Acidic residues" evidence="1">
    <location>
        <begin position="873"/>
        <end position="885"/>
    </location>
</feature>
<feature type="compositionally biased region" description="Polar residues" evidence="1">
    <location>
        <begin position="2041"/>
        <end position="2063"/>
    </location>
</feature>
<feature type="compositionally biased region" description="Low complexity" evidence="1">
    <location>
        <begin position="1504"/>
        <end position="1515"/>
    </location>
</feature>
<feature type="region of interest" description="Disordered" evidence="1">
    <location>
        <begin position="1493"/>
        <end position="1550"/>
    </location>
</feature>
<feature type="compositionally biased region" description="Low complexity" evidence="1">
    <location>
        <begin position="2159"/>
        <end position="2169"/>
    </location>
</feature>
<feature type="region of interest" description="Disordered" evidence="1">
    <location>
        <begin position="201"/>
        <end position="238"/>
    </location>
</feature>
<feature type="compositionally biased region" description="Pro residues" evidence="1">
    <location>
        <begin position="1860"/>
        <end position="1869"/>
    </location>
</feature>
<feature type="compositionally biased region" description="Low complexity" evidence="1">
    <location>
        <begin position="1230"/>
        <end position="1242"/>
    </location>
</feature>
<feature type="compositionally biased region" description="Low complexity" evidence="1">
    <location>
        <begin position="420"/>
        <end position="459"/>
    </location>
</feature>
<feature type="compositionally biased region" description="Basic residues" evidence="1">
    <location>
        <begin position="1206"/>
        <end position="1218"/>
    </location>
</feature>
<feature type="compositionally biased region" description="Polar residues" evidence="1">
    <location>
        <begin position="663"/>
        <end position="691"/>
    </location>
</feature>